<feature type="compositionally biased region" description="Low complexity" evidence="1">
    <location>
        <begin position="775"/>
        <end position="789"/>
    </location>
</feature>
<dbReference type="PANTHER" id="PTHR35859">
    <property type="entry name" value="NONSELECTIVE CATION CHANNEL PROTEIN"/>
    <property type="match status" value="1"/>
</dbReference>
<protein>
    <submittedName>
        <fullName evidence="4">BQ5605_C002g01185 protein</fullName>
    </submittedName>
</protein>
<feature type="domain" description="Calcium channel YVC1-like C-terminal transmembrane" evidence="3">
    <location>
        <begin position="263"/>
        <end position="491"/>
    </location>
</feature>
<dbReference type="Pfam" id="PF23317">
    <property type="entry name" value="YVC1_C"/>
    <property type="match status" value="2"/>
</dbReference>
<feature type="transmembrane region" description="Helical" evidence="2">
    <location>
        <begin position="318"/>
        <end position="341"/>
    </location>
</feature>
<reference evidence="4 5" key="1">
    <citation type="submission" date="2016-11" db="EMBL/GenBank/DDBJ databases">
        <authorList>
            <person name="Jaros S."/>
            <person name="Januszkiewicz K."/>
            <person name="Wedrychowicz H."/>
        </authorList>
    </citation>
    <scope>NUCLEOTIDE SEQUENCE [LARGE SCALE GENOMIC DNA]</scope>
</reference>
<feature type="transmembrane region" description="Helical" evidence="2">
    <location>
        <begin position="424"/>
        <end position="441"/>
    </location>
</feature>
<feature type="transmembrane region" description="Helical" evidence="2">
    <location>
        <begin position="257"/>
        <end position="275"/>
    </location>
</feature>
<feature type="compositionally biased region" description="Low complexity" evidence="1">
    <location>
        <begin position="677"/>
        <end position="690"/>
    </location>
</feature>
<keyword evidence="2" id="KW-1133">Transmembrane helix</keyword>
<accession>A0A2X0MJX3</accession>
<gene>
    <name evidence="4" type="primary">BQ5605_C002g01185</name>
    <name evidence="4" type="ORF">BQ5605_C002G01185</name>
</gene>
<dbReference type="Proteomes" id="UP000249464">
    <property type="component" value="Unassembled WGS sequence"/>
</dbReference>
<dbReference type="PANTHER" id="PTHR35859:SF1">
    <property type="entry name" value="NONSELECTIVE CATION CHANNEL PROTEIN"/>
    <property type="match status" value="1"/>
</dbReference>
<feature type="domain" description="Calcium channel YVC1-like C-terminal transmembrane" evidence="3">
    <location>
        <begin position="510"/>
        <end position="592"/>
    </location>
</feature>
<keyword evidence="5" id="KW-1185">Reference proteome</keyword>
<feature type="transmembrane region" description="Helical" evidence="2">
    <location>
        <begin position="461"/>
        <end position="486"/>
    </location>
</feature>
<proteinExistence type="predicted"/>
<name>A0A2X0MJX3_9BASI</name>
<evidence type="ECO:0000259" key="3">
    <source>
        <dbReference type="Pfam" id="PF23317"/>
    </source>
</evidence>
<evidence type="ECO:0000256" key="2">
    <source>
        <dbReference type="SAM" id="Phobius"/>
    </source>
</evidence>
<dbReference type="EMBL" id="FQNC01000041">
    <property type="protein sequence ID" value="SGY30838.1"/>
    <property type="molecule type" value="Genomic_DNA"/>
</dbReference>
<evidence type="ECO:0000256" key="1">
    <source>
        <dbReference type="SAM" id="MobiDB-lite"/>
    </source>
</evidence>
<keyword evidence="2" id="KW-0812">Transmembrane</keyword>
<feature type="transmembrane region" description="Helical" evidence="2">
    <location>
        <begin position="399"/>
        <end position="417"/>
    </location>
</feature>
<feature type="region of interest" description="Disordered" evidence="1">
    <location>
        <begin position="665"/>
        <end position="793"/>
    </location>
</feature>
<keyword evidence="2" id="KW-0472">Membrane</keyword>
<feature type="transmembrane region" description="Helical" evidence="2">
    <location>
        <begin position="568"/>
        <end position="587"/>
    </location>
</feature>
<evidence type="ECO:0000313" key="5">
    <source>
        <dbReference type="Proteomes" id="UP000249464"/>
    </source>
</evidence>
<evidence type="ECO:0000313" key="4">
    <source>
        <dbReference type="EMBL" id="SGY30838.1"/>
    </source>
</evidence>
<dbReference type="AlphaFoldDB" id="A0A2X0MJX3"/>
<organism evidence="4 5">
    <name type="scientific">Microbotryum silenes-dioicae</name>
    <dbReference type="NCBI Taxonomy" id="796604"/>
    <lineage>
        <taxon>Eukaryota</taxon>
        <taxon>Fungi</taxon>
        <taxon>Dikarya</taxon>
        <taxon>Basidiomycota</taxon>
        <taxon>Pucciniomycotina</taxon>
        <taxon>Microbotryomycetes</taxon>
        <taxon>Microbotryales</taxon>
        <taxon>Microbotryaceae</taxon>
        <taxon>Microbotryum</taxon>
    </lineage>
</organism>
<dbReference type="InterPro" id="IPR056336">
    <property type="entry name" value="YVC1_C"/>
</dbReference>
<dbReference type="InterPro" id="IPR052971">
    <property type="entry name" value="TRP_calcium_channel"/>
</dbReference>
<sequence>MPDMGLSDTTPLLGKIAAKTEPSLSQLNVYEMIHYAYNLVDDYINFPMTEEYMRTAYVMFEFTDPLDQLLVRNADTPALVYVLLLCRLQFLRERDSALASSSLNITRANMCETLAIRALRREGQKAEAGSDKPGNDSLLAMSKSLVGGLHAFQGASAEVMERVKQKEGFVKAHVVEGVGKTTALELAILGKARNFIKSQATQRVISSIWEGRVTYSSSSFIDILPDRWKVQKISLYNLDKAPVLDHYRLRVPKYRSLIDFSAFVVLFVSFIAVIMDRQNRHETLPVSKLSIHEKWFFLYALGFSLDKLASVAEHGFSIYAAGLTNGLDLMGIPIYAIAFGFRIRSILTEEAWASDQAYAVLSAAACLMFPRQASKRSLAFASISNNLLILSLRAMLADFAWLLGIAVFCFLGFVFALNHLCDGAYSIARIAEWLIFIWFGLDGSGLDASPTFHPILGPVIIVIYAALSNTLLVSLLVAILSGTYASIAADAVGLLPELLQVCLRQCLIQLVAWCRLQAAEDMFRKAVLTFEGVKADSLFDYVPPLNLIALLIMWPVSHVTNPRWFHKINVASTRIASFPILLAIAFYERQSLPNSPLRRSLNEVRGSFMRALPAKWSEKISLLEGAHWECAAVFEYTPDGVEDDEDLNEPLPGDEEDAVDYRASLSNNGANDRPRLSSRASGSLGRPLSRVASSSAPTPPTEEEDESRAARSTPVVLGTEGRRTEVRFTESPPSSSPPASPRKRHGSTTKERLPLNAYGTSGRGQRPSLADEGALDSATSGGSALSTSAPNRYDSPLARMMSYSVEGPPSTILANPRHRRHSGVGLPAHATPMRVNTMPFPGATSTFDPARESGSNDRLLGDLIKMVAELQRTVESLEKKVEGKMA</sequence>
<dbReference type="STRING" id="796604.A0A2X0MJX3"/>